<accession>R4XE62</accession>
<dbReference type="EMBL" id="CAHR02000052">
    <property type="protein sequence ID" value="CCG81637.1"/>
    <property type="molecule type" value="Genomic_DNA"/>
</dbReference>
<reference evidence="2 3" key="1">
    <citation type="journal article" date="2013" name="MBio">
        <title>Genome sequencing of the plant pathogen Taphrina deformans, the causal agent of peach leaf curl.</title>
        <authorList>
            <person name="Cisse O.H."/>
            <person name="Almeida J.M.G.C.F."/>
            <person name="Fonseca A."/>
            <person name="Kumar A.A."/>
            <person name="Salojaervi J."/>
            <person name="Overmyer K."/>
            <person name="Hauser P.M."/>
            <person name="Pagni M."/>
        </authorList>
    </citation>
    <scope>NUCLEOTIDE SEQUENCE [LARGE SCALE GENOMIC DNA]</scope>
    <source>
        <strain evidence="3">PYCC 5710 / ATCC 11124 / CBS 356.35 / IMI 108563 / JCM 9778 / NBRC 8474</strain>
    </source>
</reference>
<gene>
    <name evidence="2" type="ORF">TAPDE_001449</name>
</gene>
<dbReference type="VEuPathDB" id="FungiDB:TAPDE_001449"/>
<keyword evidence="3" id="KW-1185">Reference proteome</keyword>
<protein>
    <submittedName>
        <fullName evidence="2">Uncharacterized protein</fullName>
    </submittedName>
</protein>
<feature type="region of interest" description="Disordered" evidence="1">
    <location>
        <begin position="44"/>
        <end position="236"/>
    </location>
</feature>
<feature type="compositionally biased region" description="Acidic residues" evidence="1">
    <location>
        <begin position="44"/>
        <end position="55"/>
    </location>
</feature>
<evidence type="ECO:0000313" key="2">
    <source>
        <dbReference type="EMBL" id="CCG81637.1"/>
    </source>
</evidence>
<evidence type="ECO:0000256" key="1">
    <source>
        <dbReference type="SAM" id="MobiDB-lite"/>
    </source>
</evidence>
<evidence type="ECO:0000313" key="3">
    <source>
        <dbReference type="Proteomes" id="UP000013776"/>
    </source>
</evidence>
<feature type="compositionally biased region" description="Basic residues" evidence="1">
    <location>
        <begin position="167"/>
        <end position="184"/>
    </location>
</feature>
<sequence>MIDLVVTPKPTTGLSSKFSLRKTRKPATKQVAFSSPKFIEYEVFESEDDDNDNEDGAIQGARQSKEVEAVIARESVLKSDQRLGDREYNQEQDREKTESTHPQDPDVVRVGTAGARTNDSSSAERHLRHGEASLQAGAHLHKDSHSSFQSEAGSSVTTADDGEVKESKKKKGVFSGLFKKRSKREKSDPDSVSRITSATSQEERPAEESKDSGLNDHASHLTSETETHSSTIRTQPVDLDSGVLELPAAVKEMRSSVLMNTDPVTVDMVEEPHHRGPVDEVEMLLAHRNKTPVEIRDPEQQVVPKTETFVWTDRAIEAYLKNEKDVHKQLIVIVAQQAKSERLRNRPLDNLHVYGAVESSIDIED</sequence>
<feature type="compositionally biased region" description="Basic and acidic residues" evidence="1">
    <location>
        <begin position="75"/>
        <end position="107"/>
    </location>
</feature>
<comment type="caution">
    <text evidence="2">The sequence shown here is derived from an EMBL/GenBank/DDBJ whole genome shotgun (WGS) entry which is preliminary data.</text>
</comment>
<dbReference type="Proteomes" id="UP000013776">
    <property type="component" value="Unassembled WGS sequence"/>
</dbReference>
<name>R4XE62_TAPDE</name>
<organism evidence="2 3">
    <name type="scientific">Taphrina deformans (strain PYCC 5710 / ATCC 11124 / CBS 356.35 / IMI 108563 / JCM 9778 / NBRC 8474)</name>
    <name type="common">Peach leaf curl fungus</name>
    <name type="synonym">Lalaria deformans</name>
    <dbReference type="NCBI Taxonomy" id="1097556"/>
    <lineage>
        <taxon>Eukaryota</taxon>
        <taxon>Fungi</taxon>
        <taxon>Dikarya</taxon>
        <taxon>Ascomycota</taxon>
        <taxon>Taphrinomycotina</taxon>
        <taxon>Taphrinomycetes</taxon>
        <taxon>Taphrinales</taxon>
        <taxon>Taphrinaceae</taxon>
        <taxon>Taphrina</taxon>
    </lineage>
</organism>
<dbReference type="AlphaFoldDB" id="R4XE62"/>
<feature type="compositionally biased region" description="Polar residues" evidence="1">
    <location>
        <begin position="146"/>
        <end position="158"/>
    </location>
</feature>
<feature type="compositionally biased region" description="Basic and acidic residues" evidence="1">
    <location>
        <begin position="201"/>
        <end position="227"/>
    </location>
</feature>
<feature type="compositionally biased region" description="Basic and acidic residues" evidence="1">
    <location>
        <begin position="122"/>
        <end position="131"/>
    </location>
</feature>
<proteinExistence type="predicted"/>